<dbReference type="PIRSF" id="PIRSF009375">
    <property type="entry name" value="Retromer_Vps35"/>
    <property type="match status" value="1"/>
</dbReference>
<evidence type="ECO:0000256" key="7">
    <source>
        <dbReference type="SAM" id="MobiDB-lite"/>
    </source>
</evidence>
<feature type="region of interest" description="Disordered" evidence="7">
    <location>
        <begin position="782"/>
        <end position="812"/>
    </location>
</feature>
<dbReference type="OrthoDB" id="10258141at2759"/>
<dbReference type="GO" id="GO:0042147">
    <property type="term" value="P:retrograde transport, endosome to Golgi"/>
    <property type="evidence" value="ECO:0007669"/>
    <property type="project" value="InterPro"/>
</dbReference>
<dbReference type="Proteomes" id="UP000305067">
    <property type="component" value="Unassembled WGS sequence"/>
</dbReference>
<comment type="function">
    <text evidence="6">Plays a role in vesicular protein sorting.</text>
</comment>
<dbReference type="Gene3D" id="1.25.40.660">
    <property type="entry name" value="Vacuolar protein sorting-associated protein 35, helical subcomplex Vps35-C"/>
    <property type="match status" value="1"/>
</dbReference>
<dbReference type="GO" id="GO:0005770">
    <property type="term" value="C:late endosome"/>
    <property type="evidence" value="ECO:0007669"/>
    <property type="project" value="TreeGrafter"/>
</dbReference>
<evidence type="ECO:0000256" key="1">
    <source>
        <dbReference type="ARBA" id="ARBA00004170"/>
    </source>
</evidence>
<feature type="compositionally biased region" description="Polar residues" evidence="7">
    <location>
        <begin position="557"/>
        <end position="571"/>
    </location>
</feature>
<keyword evidence="4 6" id="KW-0653">Protein transport</keyword>
<accession>A0A5C3Q535</accession>
<feature type="region of interest" description="Disordered" evidence="7">
    <location>
        <begin position="556"/>
        <end position="584"/>
    </location>
</feature>
<reference evidence="8 9" key="1">
    <citation type="journal article" date="2019" name="Nat. Ecol. Evol.">
        <title>Megaphylogeny resolves global patterns of mushroom evolution.</title>
        <authorList>
            <person name="Varga T."/>
            <person name="Krizsan K."/>
            <person name="Foldi C."/>
            <person name="Dima B."/>
            <person name="Sanchez-Garcia M."/>
            <person name="Sanchez-Ramirez S."/>
            <person name="Szollosi G.J."/>
            <person name="Szarkandi J.G."/>
            <person name="Papp V."/>
            <person name="Albert L."/>
            <person name="Andreopoulos W."/>
            <person name="Angelini C."/>
            <person name="Antonin V."/>
            <person name="Barry K.W."/>
            <person name="Bougher N.L."/>
            <person name="Buchanan P."/>
            <person name="Buyck B."/>
            <person name="Bense V."/>
            <person name="Catcheside P."/>
            <person name="Chovatia M."/>
            <person name="Cooper J."/>
            <person name="Damon W."/>
            <person name="Desjardin D."/>
            <person name="Finy P."/>
            <person name="Geml J."/>
            <person name="Haridas S."/>
            <person name="Hughes K."/>
            <person name="Justo A."/>
            <person name="Karasinski D."/>
            <person name="Kautmanova I."/>
            <person name="Kiss B."/>
            <person name="Kocsube S."/>
            <person name="Kotiranta H."/>
            <person name="LaButti K.M."/>
            <person name="Lechner B.E."/>
            <person name="Liimatainen K."/>
            <person name="Lipzen A."/>
            <person name="Lukacs Z."/>
            <person name="Mihaltcheva S."/>
            <person name="Morgado L.N."/>
            <person name="Niskanen T."/>
            <person name="Noordeloos M.E."/>
            <person name="Ohm R.A."/>
            <person name="Ortiz-Santana B."/>
            <person name="Ovrebo C."/>
            <person name="Racz N."/>
            <person name="Riley R."/>
            <person name="Savchenko A."/>
            <person name="Shiryaev A."/>
            <person name="Soop K."/>
            <person name="Spirin V."/>
            <person name="Szebenyi C."/>
            <person name="Tomsovsky M."/>
            <person name="Tulloss R.E."/>
            <person name="Uehling J."/>
            <person name="Grigoriev I.V."/>
            <person name="Vagvolgyi C."/>
            <person name="Papp T."/>
            <person name="Martin F.M."/>
            <person name="Miettinen O."/>
            <person name="Hibbett D.S."/>
            <person name="Nagy L.G."/>
        </authorList>
    </citation>
    <scope>NUCLEOTIDE SEQUENCE [LARGE SCALE GENOMIC DNA]</scope>
    <source>
        <strain evidence="8 9">CBS 309.79</strain>
    </source>
</reference>
<evidence type="ECO:0000313" key="8">
    <source>
        <dbReference type="EMBL" id="TFK96646.1"/>
    </source>
</evidence>
<feature type="compositionally biased region" description="Low complexity" evidence="7">
    <location>
        <begin position="356"/>
        <end position="369"/>
    </location>
</feature>
<evidence type="ECO:0000256" key="3">
    <source>
        <dbReference type="ARBA" id="ARBA00022448"/>
    </source>
</evidence>
<dbReference type="STRING" id="1884261.A0A5C3Q535"/>
<feature type="region of interest" description="Disordered" evidence="7">
    <location>
        <begin position="334"/>
        <end position="392"/>
    </location>
</feature>
<feature type="compositionally biased region" description="Basic and acidic residues" evidence="7">
    <location>
        <begin position="378"/>
        <end position="392"/>
    </location>
</feature>
<feature type="compositionally biased region" description="Basic and acidic residues" evidence="7">
    <location>
        <begin position="782"/>
        <end position="804"/>
    </location>
</feature>
<dbReference type="GO" id="GO:0005829">
    <property type="term" value="C:cytosol"/>
    <property type="evidence" value="ECO:0007669"/>
    <property type="project" value="GOC"/>
</dbReference>
<proteinExistence type="inferred from homology"/>
<sequence length="952" mass="107005">MQPPEEGKLLSESLNTVKIQVQQMRRHLELDQLMDALKSASLMLAELRTSSLSPKQYYELYMAVFDALRHLTNYLYDAHTQSRHHLADLYELVQYAGNIVPRLYLMITVGSVYMSIPDAPVKEVMKDMMEMSRGVLHPIRGLFLRHYLSGQTRDHLPIGVDNGPCGNLQDSTSFVLTNFVEMNKLWVRLQHQGHSRDREKREMERRELRILVGTNLVRLSQLEGVDLDMYQRTILPHILEQVVSCKDVIAQEYLMEVVIQVFTDEFHLHSLGPFLTATAQLHPKVNIKQIVIALIDRLAAYAAREAESEDPEETKKQEEAAAKRLAEKVKRARVKENVVSSPTSSAPPEADAWGEDAPTSTTDPTSPSAELLQTSGASEEKEKEKDKGKEKVDAPIRKFRGVPENVQLFEVFWQQVVQLIKARPDLSIQDITALLVSLINLSLSCYPDRLEYVDQVLGFAANKIKEFESNPDLHAQQTTSNLSALLAAPINSYQSVLTLLAIPNYVPLLSRQLFSTRRSIAQSIISSVLKNETVVETPEDVDGVLELCSVLIKDQSDSSGTGANGQAQGSGKTHPPSGAYHEREELAEEQGWVARMVHLFKTDSLGVQFELLQTARRHFETGGERMRFTFPALITSSIKLCRRYKNREDVESNWRTEVSTILKFVRQLTSILCTNVEAPHIGLRLFLLSAQIADECGFEDLAYDFYVQAFSTYEDNISESRAQLQAITLIISTLAGARVFGVENYDTLITKAALHGAKLLKKSHQSNAVVLASHLWWQERDQPKATDSEDKGSGEPAEKAKASEEDPDTVKAFPHQDSKRVLECLQKSLRIANSAIEEIVTVQLYCDALDHYLYYLDRGVPDVEAKYVNSLVELITGSIDNINSPDLHPSQRAPPGLLEGVQTPEMIRAHFRSTLFLIQRRKAAIENGEAPIDPRWNEVDVVGACLKMDIGR</sequence>
<dbReference type="InterPro" id="IPR005378">
    <property type="entry name" value="Vps35"/>
</dbReference>
<dbReference type="EMBL" id="ML178857">
    <property type="protein sequence ID" value="TFK96646.1"/>
    <property type="molecule type" value="Genomic_DNA"/>
</dbReference>
<dbReference type="InterPro" id="IPR042491">
    <property type="entry name" value="Vps35_C"/>
</dbReference>
<comment type="similarity">
    <text evidence="2 6">Belongs to the VPS35 family.</text>
</comment>
<dbReference type="GO" id="GO:0030906">
    <property type="term" value="C:retromer, cargo-selective complex"/>
    <property type="evidence" value="ECO:0007669"/>
    <property type="project" value="InterPro"/>
</dbReference>
<evidence type="ECO:0000256" key="4">
    <source>
        <dbReference type="ARBA" id="ARBA00022927"/>
    </source>
</evidence>
<dbReference type="PANTHER" id="PTHR11099">
    <property type="entry name" value="VACUOLAR SORTING PROTEIN 35"/>
    <property type="match status" value="1"/>
</dbReference>
<gene>
    <name evidence="8" type="ORF">BDV98DRAFT_651660</name>
</gene>
<dbReference type="AlphaFoldDB" id="A0A5C3Q535"/>
<evidence type="ECO:0000256" key="2">
    <source>
        <dbReference type="ARBA" id="ARBA00006536"/>
    </source>
</evidence>
<evidence type="ECO:0000256" key="6">
    <source>
        <dbReference type="PIRNR" id="PIRNR009375"/>
    </source>
</evidence>
<organism evidence="8 9">
    <name type="scientific">Pterulicium gracile</name>
    <dbReference type="NCBI Taxonomy" id="1884261"/>
    <lineage>
        <taxon>Eukaryota</taxon>
        <taxon>Fungi</taxon>
        <taxon>Dikarya</taxon>
        <taxon>Basidiomycota</taxon>
        <taxon>Agaricomycotina</taxon>
        <taxon>Agaricomycetes</taxon>
        <taxon>Agaricomycetidae</taxon>
        <taxon>Agaricales</taxon>
        <taxon>Pleurotineae</taxon>
        <taxon>Pterulaceae</taxon>
        <taxon>Pterulicium</taxon>
    </lineage>
</organism>
<evidence type="ECO:0000256" key="5">
    <source>
        <dbReference type="ARBA" id="ARBA00023136"/>
    </source>
</evidence>
<dbReference type="PANTHER" id="PTHR11099:SF0">
    <property type="entry name" value="VACUOLAR PROTEIN SORTING-ASSOCIATED PROTEIN 35"/>
    <property type="match status" value="1"/>
</dbReference>
<name>A0A5C3Q535_9AGAR</name>
<protein>
    <recommendedName>
        <fullName evidence="6">Vacuolar protein sorting-associated protein 35</fullName>
    </recommendedName>
</protein>
<dbReference type="Pfam" id="PF03635">
    <property type="entry name" value="Vps35"/>
    <property type="match status" value="1"/>
</dbReference>
<keyword evidence="3 6" id="KW-0813">Transport</keyword>
<evidence type="ECO:0000313" key="9">
    <source>
        <dbReference type="Proteomes" id="UP000305067"/>
    </source>
</evidence>
<keyword evidence="5" id="KW-0472">Membrane</keyword>
<dbReference type="GO" id="GO:0006886">
    <property type="term" value="P:intracellular protein transport"/>
    <property type="evidence" value="ECO:0007669"/>
    <property type="project" value="TreeGrafter"/>
</dbReference>
<keyword evidence="9" id="KW-1185">Reference proteome</keyword>
<comment type="subcellular location">
    <subcellularLocation>
        <location evidence="1">Membrane</location>
        <topology evidence="1">Peripheral membrane protein</topology>
    </subcellularLocation>
</comment>